<feature type="region of interest" description="Disordered" evidence="1">
    <location>
        <begin position="357"/>
        <end position="403"/>
    </location>
</feature>
<feature type="compositionally biased region" description="Polar residues" evidence="1">
    <location>
        <begin position="70"/>
        <end position="83"/>
    </location>
</feature>
<protein>
    <submittedName>
        <fullName evidence="2">Uncharacterized protein</fullName>
    </submittedName>
</protein>
<feature type="compositionally biased region" description="Low complexity" evidence="1">
    <location>
        <begin position="269"/>
        <end position="282"/>
    </location>
</feature>
<dbReference type="EMBL" id="JABMIG020000552">
    <property type="protein sequence ID" value="KAL3775174.1"/>
    <property type="molecule type" value="Genomic_DNA"/>
</dbReference>
<comment type="caution">
    <text evidence="2">The sequence shown here is derived from an EMBL/GenBank/DDBJ whole genome shotgun (WGS) entry which is preliminary data.</text>
</comment>
<evidence type="ECO:0000256" key="1">
    <source>
        <dbReference type="SAM" id="MobiDB-lite"/>
    </source>
</evidence>
<feature type="region of interest" description="Disordered" evidence="1">
    <location>
        <begin position="425"/>
        <end position="454"/>
    </location>
</feature>
<evidence type="ECO:0000313" key="3">
    <source>
        <dbReference type="Proteomes" id="UP001516023"/>
    </source>
</evidence>
<organism evidence="2 3">
    <name type="scientific">Cyclotella cryptica</name>
    <dbReference type="NCBI Taxonomy" id="29204"/>
    <lineage>
        <taxon>Eukaryota</taxon>
        <taxon>Sar</taxon>
        <taxon>Stramenopiles</taxon>
        <taxon>Ochrophyta</taxon>
        <taxon>Bacillariophyta</taxon>
        <taxon>Coscinodiscophyceae</taxon>
        <taxon>Thalassiosirophycidae</taxon>
        <taxon>Stephanodiscales</taxon>
        <taxon>Stephanodiscaceae</taxon>
        <taxon>Cyclotella</taxon>
    </lineage>
</organism>
<feature type="region of interest" description="Disordered" evidence="1">
    <location>
        <begin position="29"/>
        <end position="85"/>
    </location>
</feature>
<dbReference type="Proteomes" id="UP001516023">
    <property type="component" value="Unassembled WGS sequence"/>
</dbReference>
<feature type="compositionally biased region" description="Low complexity" evidence="1">
    <location>
        <begin position="29"/>
        <end position="46"/>
    </location>
</feature>
<accession>A0ABD3NGX9</accession>
<sequence>MTSMKSGLVFDFPDPTPRFEFSDATSPFAASASKKGGAAKLKNSKGFGKFKSQKARGGSLGKALDAGGSASRSSPDKSTATTASESSFDESVFDDFDLQVFDFGKSKRGDAKPATHDVKHAGQPNGLAASSFGSGTHYELSAGKSSFESTSLKPLKLPVHNSPQHLHKRTQSSHSNISTGYISEVSEFSFDRVTVNTNETPMTGASSNISWNFFEETKDLLRHDDTNGIFVPYTGQDDDRQSASVHHGGNHKQAKANSITIKSLLQDPNSNNHNNNNNNSTPKHTHNNNNNHRHARRNSNNRIDIDNISLSDQSHELPISGIVGSNQSIVSEISGDNIQDEQDLNDNVKMHLHQATNATVNNKNLGENGGNESKTKSLTPPTACPKKGSHSPSSHCGGEHISKPSSSILQEFQDYKNKRIQQREIQIQGRQQKPPHDSNTRTNALENEGNETSNKRESLFQSVMGNVCIGLEFCSWYLCGTDTTQQEGEKEPTKEERQKEMDQTFLGKTIFCGCQDFDCGGMSAMM</sequence>
<feature type="region of interest" description="Disordered" evidence="1">
    <location>
        <begin position="231"/>
        <end position="303"/>
    </location>
</feature>
<reference evidence="2 3" key="1">
    <citation type="journal article" date="2020" name="G3 (Bethesda)">
        <title>Improved Reference Genome for Cyclotella cryptica CCMP332, a Model for Cell Wall Morphogenesis, Salinity Adaptation, and Lipid Production in Diatoms (Bacillariophyta).</title>
        <authorList>
            <person name="Roberts W.R."/>
            <person name="Downey K.M."/>
            <person name="Ruck E.C."/>
            <person name="Traller J.C."/>
            <person name="Alverson A.J."/>
        </authorList>
    </citation>
    <scope>NUCLEOTIDE SEQUENCE [LARGE SCALE GENOMIC DNA]</scope>
    <source>
        <strain evidence="2 3">CCMP332</strain>
    </source>
</reference>
<evidence type="ECO:0000313" key="2">
    <source>
        <dbReference type="EMBL" id="KAL3775174.1"/>
    </source>
</evidence>
<proteinExistence type="predicted"/>
<keyword evidence="3" id="KW-1185">Reference proteome</keyword>
<gene>
    <name evidence="2" type="ORF">HJC23_005763</name>
</gene>
<feature type="compositionally biased region" description="Polar residues" evidence="1">
    <location>
        <begin position="255"/>
        <end position="268"/>
    </location>
</feature>
<feature type="compositionally biased region" description="Basic residues" evidence="1">
    <location>
        <begin position="283"/>
        <end position="299"/>
    </location>
</feature>
<feature type="compositionally biased region" description="Low complexity" evidence="1">
    <location>
        <begin position="361"/>
        <end position="372"/>
    </location>
</feature>
<name>A0ABD3NGX9_9STRA</name>
<dbReference type="AlphaFoldDB" id="A0ABD3NGX9"/>